<dbReference type="Gene3D" id="2.70.160.11">
    <property type="entry name" value="Hnrnp arginine n-methyltransferase1"/>
    <property type="match status" value="1"/>
</dbReference>
<dbReference type="Pfam" id="PF17286">
    <property type="entry name" value="PRMT5_C"/>
    <property type="match status" value="1"/>
</dbReference>
<evidence type="ECO:0000313" key="8">
    <source>
        <dbReference type="EMBL" id="KAL2912975.1"/>
    </source>
</evidence>
<dbReference type="EMBL" id="JADGIZ020000054">
    <property type="protein sequence ID" value="KAL2912975.1"/>
    <property type="molecule type" value="Genomic_DNA"/>
</dbReference>
<evidence type="ECO:0000256" key="2">
    <source>
        <dbReference type="ARBA" id="ARBA00022679"/>
    </source>
</evidence>
<dbReference type="InterPro" id="IPR035075">
    <property type="entry name" value="PRMT5"/>
</dbReference>
<dbReference type="InterPro" id="IPR007857">
    <property type="entry name" value="Arg_MeTrfase_PRMT5"/>
</dbReference>
<dbReference type="Pfam" id="PF17285">
    <property type="entry name" value="PRMT5_TIM"/>
    <property type="match status" value="1"/>
</dbReference>
<keyword evidence="9" id="KW-1185">Reference proteome</keyword>
<dbReference type="InterPro" id="IPR035248">
    <property type="entry name" value="PRMT5_C"/>
</dbReference>
<evidence type="ECO:0000313" key="9">
    <source>
        <dbReference type="Proteomes" id="UP001527925"/>
    </source>
</evidence>
<dbReference type="InterPro" id="IPR025799">
    <property type="entry name" value="Arg_MeTrfase"/>
</dbReference>
<dbReference type="PIRSF" id="PIRSF015894">
    <property type="entry name" value="Skb1_MeTrfase"/>
    <property type="match status" value="1"/>
</dbReference>
<dbReference type="Pfam" id="PF05185">
    <property type="entry name" value="PRMT5"/>
    <property type="match status" value="1"/>
</dbReference>
<evidence type="ECO:0000259" key="6">
    <source>
        <dbReference type="Pfam" id="PF17285"/>
    </source>
</evidence>
<dbReference type="Gene3D" id="3.20.20.150">
    <property type="entry name" value="Divalent-metal-dependent TIM barrel enzymes"/>
    <property type="match status" value="1"/>
</dbReference>
<dbReference type="Proteomes" id="UP001527925">
    <property type="component" value="Unassembled WGS sequence"/>
</dbReference>
<keyword evidence="1 4" id="KW-0489">Methyltransferase</keyword>
<evidence type="ECO:0000259" key="5">
    <source>
        <dbReference type="Pfam" id="PF05185"/>
    </source>
</evidence>
<accession>A0ABR4N0C2</accession>
<dbReference type="SUPFAM" id="SSF53335">
    <property type="entry name" value="S-adenosyl-L-methionine-dependent methyltransferases"/>
    <property type="match status" value="1"/>
</dbReference>
<evidence type="ECO:0000256" key="1">
    <source>
        <dbReference type="ARBA" id="ARBA00022603"/>
    </source>
</evidence>
<dbReference type="Gene3D" id="3.40.50.150">
    <property type="entry name" value="Vaccinia Virus protein VP39"/>
    <property type="match status" value="1"/>
</dbReference>
<keyword evidence="2 4" id="KW-0808">Transferase</keyword>
<evidence type="ECO:0000256" key="4">
    <source>
        <dbReference type="PIRNR" id="PIRNR015894"/>
    </source>
</evidence>
<reference evidence="8 9" key="1">
    <citation type="submission" date="2023-09" db="EMBL/GenBank/DDBJ databases">
        <title>Pangenome analysis of Batrachochytrium dendrobatidis and related Chytrids.</title>
        <authorList>
            <person name="Yacoub M.N."/>
            <person name="Stajich J.E."/>
            <person name="James T.Y."/>
        </authorList>
    </citation>
    <scope>NUCLEOTIDE SEQUENCE [LARGE SCALE GENOMIC DNA]</scope>
    <source>
        <strain evidence="8 9">JEL0888</strain>
    </source>
</reference>
<proteinExistence type="inferred from homology"/>
<name>A0ABR4N0C2_9FUNG</name>
<dbReference type="PANTHER" id="PTHR10738:SF0">
    <property type="entry name" value="PROTEIN ARGININE N-METHYLTRANSFERASE 5"/>
    <property type="match status" value="1"/>
</dbReference>
<sequence length="621" mass="69330">MADPVSTLPVGIEVLAGEDIQRIAAFAHGEGYKFVVPPLLKLGSVPVHDVGRPLPASLNHANLVVNGPEYAQLSIGSISPWIDLESSDQTTVSNSQILVQQQIHWASHIGLPGVIFHCPPSGSVFSFARSVAEAAGMLSHTQVYVRVSLSDGQNDAWTRWNAIRMLARHNAKIAVALEINHELPGDDTLKKWLAEPVKMVIVPTNTFVANRKGFPVLRKRHQVFLQQLMQSERRYVIASADFESIHPSGTLASYREYLEHLHRTVPEPDTINRFADGYHDYLQLPLQPLMDNLESAIYEVFEQDPIKYQQYEQAVYRALIDRVPEGSDAVTVIMVVGAGRGPLVDRSIRAASDANRKVKLYAVEKNANAVVGLRARKQEVWGDAVTVVHVDMRYWNPEEKADILVSELLGSFGDNELSPECLDGAQRLLKPNGISIPSQYVSYVAPLSSSKLFNDAAAFGDEEHMETPYVVKFRSVFSITDPQALWSFDHPTKSAIRPQGHPHFNVHNNRYSKATFSVSQDAVMHGIAGYFEATLYKDVKVSIHPETHSKDMFSWFPIFFPIRVPLFLPRGSEVTVHFWRATDTRKVWYEWCVVPTINGVEVVGEASAIHNPGGKSYWIGL</sequence>
<dbReference type="PROSITE" id="PS51678">
    <property type="entry name" value="SAM_MT_PRMT"/>
    <property type="match status" value="1"/>
</dbReference>
<dbReference type="CDD" id="cd02440">
    <property type="entry name" value="AdoMet_MTases"/>
    <property type="match status" value="1"/>
</dbReference>
<comment type="caution">
    <text evidence="8">The sequence shown here is derived from an EMBL/GenBank/DDBJ whole genome shotgun (WGS) entry which is preliminary data.</text>
</comment>
<evidence type="ECO:0000256" key="3">
    <source>
        <dbReference type="ARBA" id="ARBA00022691"/>
    </source>
</evidence>
<feature type="domain" description="PRMT5 oligomerisation" evidence="7">
    <location>
        <begin position="439"/>
        <end position="619"/>
    </location>
</feature>
<dbReference type="PANTHER" id="PTHR10738">
    <property type="entry name" value="PROTEIN ARGININE N-METHYLTRANSFERASE 5"/>
    <property type="match status" value="1"/>
</dbReference>
<feature type="domain" description="PRMT5 arginine-N-methyltransferase" evidence="5">
    <location>
        <begin position="272"/>
        <end position="436"/>
    </location>
</feature>
<comment type="similarity">
    <text evidence="4">Belongs to the class I-like SAM-binding methyltransferase superfamily.</text>
</comment>
<gene>
    <name evidence="8" type="ORF">HK105_207541</name>
</gene>
<keyword evidence="3 4" id="KW-0949">S-adenosyl-L-methionine</keyword>
<organism evidence="8 9">
    <name type="scientific">Polyrhizophydium stewartii</name>
    <dbReference type="NCBI Taxonomy" id="2732419"/>
    <lineage>
        <taxon>Eukaryota</taxon>
        <taxon>Fungi</taxon>
        <taxon>Fungi incertae sedis</taxon>
        <taxon>Chytridiomycota</taxon>
        <taxon>Chytridiomycota incertae sedis</taxon>
        <taxon>Chytridiomycetes</taxon>
        <taxon>Rhizophydiales</taxon>
        <taxon>Rhizophydiales incertae sedis</taxon>
        <taxon>Polyrhizophydium</taxon>
    </lineage>
</organism>
<dbReference type="InterPro" id="IPR029063">
    <property type="entry name" value="SAM-dependent_MTases_sf"/>
</dbReference>
<feature type="domain" description="PRMT5 TIM barrel" evidence="6">
    <location>
        <begin position="57"/>
        <end position="263"/>
    </location>
</feature>
<dbReference type="InterPro" id="IPR035247">
    <property type="entry name" value="PRMT5_TIM"/>
</dbReference>
<protein>
    <recommendedName>
        <fullName evidence="4">Protein arginine N-methyltransferase</fullName>
    </recommendedName>
</protein>
<evidence type="ECO:0000259" key="7">
    <source>
        <dbReference type="Pfam" id="PF17286"/>
    </source>
</evidence>